<dbReference type="PROSITE" id="PS50109">
    <property type="entry name" value="HIS_KIN"/>
    <property type="match status" value="1"/>
</dbReference>
<dbReference type="InterPro" id="IPR004358">
    <property type="entry name" value="Sig_transdc_His_kin-like_C"/>
</dbReference>
<keyword evidence="7" id="KW-0418">Kinase</keyword>
<gene>
    <name evidence="7" type="ORF">GCM10023187_51560</name>
</gene>
<dbReference type="SUPFAM" id="SSF55874">
    <property type="entry name" value="ATPase domain of HSP90 chaperone/DNA topoisomerase II/histidine kinase"/>
    <property type="match status" value="1"/>
</dbReference>
<evidence type="ECO:0000259" key="5">
    <source>
        <dbReference type="PROSITE" id="PS50109"/>
    </source>
</evidence>
<dbReference type="SUPFAM" id="SSF52172">
    <property type="entry name" value="CheY-like"/>
    <property type="match status" value="1"/>
</dbReference>
<evidence type="ECO:0000313" key="7">
    <source>
        <dbReference type="EMBL" id="GAA4418281.1"/>
    </source>
</evidence>
<protein>
    <recommendedName>
        <fullName evidence="2">histidine kinase</fullName>
        <ecNumber evidence="2">2.7.13.3</ecNumber>
    </recommendedName>
</protein>
<dbReference type="EC" id="2.7.13.3" evidence="2"/>
<dbReference type="InterPro" id="IPR036890">
    <property type="entry name" value="HATPase_C_sf"/>
</dbReference>
<dbReference type="CDD" id="cd00082">
    <property type="entry name" value="HisKA"/>
    <property type="match status" value="1"/>
</dbReference>
<dbReference type="Proteomes" id="UP001500936">
    <property type="component" value="Unassembled WGS sequence"/>
</dbReference>
<dbReference type="PRINTS" id="PR00344">
    <property type="entry name" value="BCTRLSENSOR"/>
</dbReference>
<dbReference type="PROSITE" id="PS50110">
    <property type="entry name" value="RESPONSE_REGULATORY"/>
    <property type="match status" value="1"/>
</dbReference>
<keyword evidence="8" id="KW-1185">Reference proteome</keyword>
<dbReference type="InterPro" id="IPR003594">
    <property type="entry name" value="HATPase_dom"/>
</dbReference>
<dbReference type="GO" id="GO:0016301">
    <property type="term" value="F:kinase activity"/>
    <property type="evidence" value="ECO:0007669"/>
    <property type="project" value="UniProtKB-KW"/>
</dbReference>
<feature type="domain" description="Histidine kinase" evidence="5">
    <location>
        <begin position="158"/>
        <end position="370"/>
    </location>
</feature>
<comment type="caution">
    <text evidence="7">The sequence shown here is derived from an EMBL/GenBank/DDBJ whole genome shotgun (WGS) entry which is preliminary data.</text>
</comment>
<evidence type="ECO:0000256" key="3">
    <source>
        <dbReference type="ARBA" id="ARBA00022553"/>
    </source>
</evidence>
<evidence type="ECO:0000259" key="6">
    <source>
        <dbReference type="PROSITE" id="PS50110"/>
    </source>
</evidence>
<dbReference type="InterPro" id="IPR001789">
    <property type="entry name" value="Sig_transdc_resp-reg_receiver"/>
</dbReference>
<dbReference type="InterPro" id="IPR011006">
    <property type="entry name" value="CheY-like_superfamily"/>
</dbReference>
<reference evidence="8" key="1">
    <citation type="journal article" date="2019" name="Int. J. Syst. Evol. Microbiol.">
        <title>The Global Catalogue of Microorganisms (GCM) 10K type strain sequencing project: providing services to taxonomists for standard genome sequencing and annotation.</title>
        <authorList>
            <consortium name="The Broad Institute Genomics Platform"/>
            <consortium name="The Broad Institute Genome Sequencing Center for Infectious Disease"/>
            <person name="Wu L."/>
            <person name="Ma J."/>
        </authorList>
    </citation>
    <scope>NUCLEOTIDE SEQUENCE [LARGE SCALE GENOMIC DNA]</scope>
    <source>
        <strain evidence="8">JCM 17925</strain>
    </source>
</reference>
<proteinExistence type="predicted"/>
<dbReference type="Pfam" id="PF00072">
    <property type="entry name" value="Response_reg"/>
    <property type="match status" value="1"/>
</dbReference>
<keyword evidence="7" id="KW-0808">Transferase</keyword>
<dbReference type="SMART" id="SM00387">
    <property type="entry name" value="HATPase_c"/>
    <property type="match status" value="1"/>
</dbReference>
<evidence type="ECO:0000313" key="8">
    <source>
        <dbReference type="Proteomes" id="UP001500936"/>
    </source>
</evidence>
<evidence type="ECO:0000256" key="2">
    <source>
        <dbReference type="ARBA" id="ARBA00012438"/>
    </source>
</evidence>
<dbReference type="Pfam" id="PF02518">
    <property type="entry name" value="HATPase_c"/>
    <property type="match status" value="1"/>
</dbReference>
<dbReference type="InterPro" id="IPR036097">
    <property type="entry name" value="HisK_dim/P_sf"/>
</dbReference>
<evidence type="ECO:0000256" key="1">
    <source>
        <dbReference type="ARBA" id="ARBA00000085"/>
    </source>
</evidence>
<dbReference type="SMART" id="SM00388">
    <property type="entry name" value="HisKA"/>
    <property type="match status" value="1"/>
</dbReference>
<dbReference type="RefSeq" id="WP_345270942.1">
    <property type="nucleotide sequence ID" value="NZ_BAABHB010000016.1"/>
</dbReference>
<dbReference type="PANTHER" id="PTHR43547:SF2">
    <property type="entry name" value="HYBRID SIGNAL TRANSDUCTION HISTIDINE KINASE C"/>
    <property type="match status" value="1"/>
</dbReference>
<dbReference type="InterPro" id="IPR003661">
    <property type="entry name" value="HisK_dim/P_dom"/>
</dbReference>
<feature type="domain" description="Response regulatory" evidence="6">
    <location>
        <begin position="11"/>
        <end position="129"/>
    </location>
</feature>
<dbReference type="Gene3D" id="1.10.287.130">
    <property type="match status" value="1"/>
</dbReference>
<dbReference type="EMBL" id="BAABHB010000016">
    <property type="protein sequence ID" value="GAA4418281.1"/>
    <property type="molecule type" value="Genomic_DNA"/>
</dbReference>
<sequence length="370" mass="42602">MYINYVANEFTILLVDDREENLISLEEMLAQEGRLFIKATSGNEALRHVLKNDRIGLIMLDVQMPEMDGFEVARLLKANPKTRHISIIFVTAISKEEQYVLRGFEEGAVDYLQKPLDINVTKAKVRVFEQLYFYQQELKKTAGELESINKQLEKFVYIVAHDLKSPLTGIMALLSLLEMKSERQAVKPEELREYVDELKQATYHLSNMITSILEYSRKSVAEQTVEEVDVQRLVKEIAFLLFPPKHIEIRVDEPMPVLKTKKLKLQQVFQNLISNAVKYNDKPNGLIEVGSRDAGSYVEFYVRDNGPGIRADEQEQLFELFRTSHNTAHTESSTGVGLNIMKMLVEEQGGKIRVESEPEQGSTFYFDWKK</sequence>
<dbReference type="Gene3D" id="3.40.50.2300">
    <property type="match status" value="1"/>
</dbReference>
<dbReference type="Gene3D" id="3.30.565.10">
    <property type="entry name" value="Histidine kinase-like ATPase, C-terminal domain"/>
    <property type="match status" value="1"/>
</dbReference>
<dbReference type="PANTHER" id="PTHR43547">
    <property type="entry name" value="TWO-COMPONENT HISTIDINE KINASE"/>
    <property type="match status" value="1"/>
</dbReference>
<evidence type="ECO:0000256" key="4">
    <source>
        <dbReference type="PROSITE-ProRule" id="PRU00169"/>
    </source>
</evidence>
<organism evidence="7 8">
    <name type="scientific">Nibrella viscosa</name>
    <dbReference type="NCBI Taxonomy" id="1084524"/>
    <lineage>
        <taxon>Bacteria</taxon>
        <taxon>Pseudomonadati</taxon>
        <taxon>Bacteroidota</taxon>
        <taxon>Cytophagia</taxon>
        <taxon>Cytophagales</taxon>
        <taxon>Spirosomataceae</taxon>
        <taxon>Nibrella</taxon>
    </lineage>
</organism>
<dbReference type="SMART" id="SM00448">
    <property type="entry name" value="REC"/>
    <property type="match status" value="1"/>
</dbReference>
<dbReference type="SUPFAM" id="SSF47384">
    <property type="entry name" value="Homodimeric domain of signal transducing histidine kinase"/>
    <property type="match status" value="1"/>
</dbReference>
<accession>A0ABP8KXZ8</accession>
<comment type="catalytic activity">
    <reaction evidence="1">
        <text>ATP + protein L-histidine = ADP + protein N-phospho-L-histidine.</text>
        <dbReference type="EC" id="2.7.13.3"/>
    </reaction>
</comment>
<dbReference type="Pfam" id="PF00512">
    <property type="entry name" value="HisKA"/>
    <property type="match status" value="1"/>
</dbReference>
<feature type="modified residue" description="4-aspartylphosphate" evidence="4">
    <location>
        <position position="61"/>
    </location>
</feature>
<name>A0ABP8KXZ8_9BACT</name>
<keyword evidence="3 4" id="KW-0597">Phosphoprotein</keyword>
<dbReference type="InterPro" id="IPR005467">
    <property type="entry name" value="His_kinase_dom"/>
</dbReference>